<reference evidence="4" key="1">
    <citation type="submission" date="2015-12" db="EMBL/GenBank/DDBJ databases">
        <title>De novo transcriptome assembly of four potential Pierce s Disease insect vectors from Arizona vineyards.</title>
        <authorList>
            <person name="Tassone E.E."/>
        </authorList>
    </citation>
    <scope>NUCLEOTIDE SEQUENCE</scope>
</reference>
<feature type="compositionally biased region" description="Basic and acidic residues" evidence="2">
    <location>
        <begin position="217"/>
        <end position="355"/>
    </location>
</feature>
<evidence type="ECO:0000256" key="3">
    <source>
        <dbReference type="SAM" id="SignalP"/>
    </source>
</evidence>
<feature type="region of interest" description="Disordered" evidence="2">
    <location>
        <begin position="147"/>
        <end position="171"/>
    </location>
</feature>
<accession>A0A1B6DSP5</accession>
<evidence type="ECO:0000256" key="1">
    <source>
        <dbReference type="SAM" id="Coils"/>
    </source>
</evidence>
<feature type="compositionally biased region" description="Polar residues" evidence="2">
    <location>
        <begin position="356"/>
        <end position="367"/>
    </location>
</feature>
<feature type="region of interest" description="Disordered" evidence="2">
    <location>
        <begin position="431"/>
        <end position="452"/>
    </location>
</feature>
<feature type="signal peptide" evidence="3">
    <location>
        <begin position="1"/>
        <end position="21"/>
    </location>
</feature>
<feature type="region of interest" description="Disordered" evidence="2">
    <location>
        <begin position="192"/>
        <end position="372"/>
    </location>
</feature>
<organism evidence="4">
    <name type="scientific">Clastoptera arizonana</name>
    <name type="common">Arizona spittle bug</name>
    <dbReference type="NCBI Taxonomy" id="38151"/>
    <lineage>
        <taxon>Eukaryota</taxon>
        <taxon>Metazoa</taxon>
        <taxon>Ecdysozoa</taxon>
        <taxon>Arthropoda</taxon>
        <taxon>Hexapoda</taxon>
        <taxon>Insecta</taxon>
        <taxon>Pterygota</taxon>
        <taxon>Neoptera</taxon>
        <taxon>Paraneoptera</taxon>
        <taxon>Hemiptera</taxon>
        <taxon>Auchenorrhyncha</taxon>
        <taxon>Cercopoidea</taxon>
        <taxon>Clastopteridae</taxon>
        <taxon>Clastoptera</taxon>
    </lineage>
</organism>
<protein>
    <submittedName>
        <fullName evidence="4">Uncharacterized protein</fullName>
    </submittedName>
</protein>
<sequence length="469" mass="54224">MHFRLICFLAFLCVIPHYCYRENVNQGNMAKISYEGINNMVKAKNNYIEDQELLKQKQKQKQAEEIEKIIKEVVKRPLITRISSQDIDPVELEVELDARTYNKLPLNLQKADDDYEVCEDDMDKEFMYMKREAEPISWSEIKSGQRIRETKTNKETLEEEDEVCVDEGGPKNVRHLSEVDFRSDQSNLKALLGKKTNNQASEKKVGRQENANNKKTNKQEDENNKKINKQEDDKNKKVNKQEDDKNKKVNKLEDDKNKKANKQEDDKNKKVNKQEDDKNKKVNKLEDDKNKKANKQDDKNKKVNKQEDDKNKKVNKLEDDKNKKANKQEHDKNKKPNKLEDNKMPLNAKPKDAKSKQVNGKPTNVMSPTVGPIIKNSNLGADMKEAKRVMNNTVVPDAPTVVMKNKHVNINKPLPPNITITVMNDKVGQKATKKTANNGQPANPTTGSAKKEFKKNYHFYPKVDMADYM</sequence>
<keyword evidence="3" id="KW-0732">Signal</keyword>
<evidence type="ECO:0000313" key="4">
    <source>
        <dbReference type="EMBL" id="JAS28683.1"/>
    </source>
</evidence>
<dbReference type="EMBL" id="GEDC01008615">
    <property type="protein sequence ID" value="JAS28683.1"/>
    <property type="molecule type" value="Transcribed_RNA"/>
</dbReference>
<feature type="chain" id="PRO_5008581496" evidence="3">
    <location>
        <begin position="22"/>
        <end position="469"/>
    </location>
</feature>
<gene>
    <name evidence="4" type="ORF">g.6898</name>
</gene>
<proteinExistence type="predicted"/>
<dbReference type="AlphaFoldDB" id="A0A1B6DSP5"/>
<feature type="compositionally biased region" description="Basic and acidic residues" evidence="2">
    <location>
        <begin position="147"/>
        <end position="156"/>
    </location>
</feature>
<evidence type="ECO:0000256" key="2">
    <source>
        <dbReference type="SAM" id="MobiDB-lite"/>
    </source>
</evidence>
<feature type="coiled-coil region" evidence="1">
    <location>
        <begin position="40"/>
        <end position="76"/>
    </location>
</feature>
<name>A0A1B6DSP5_9HEMI</name>
<keyword evidence="1" id="KW-0175">Coiled coil</keyword>
<feature type="compositionally biased region" description="Polar residues" evidence="2">
    <location>
        <begin position="434"/>
        <end position="448"/>
    </location>
</feature>